<accession>X0V8I2</accession>
<comment type="caution">
    <text evidence="1">The sequence shown here is derived from an EMBL/GenBank/DDBJ whole genome shotgun (WGS) entry which is preliminary data.</text>
</comment>
<gene>
    <name evidence="1" type="ORF">S01H1_36832</name>
</gene>
<sequence>AYFRNISKLRIRNLQRFGLVMSQVNHEQLAIELKNHQKATRYGRRDKLTEEEIARLIKRAKRRYQKSRNMRAAITAGFRDSIVIDLPGRISSATNLTRTSDSSVSLLLEGSKIVQAMNALTQDDTWWRKQVLAGRDIFQDGVELDPAFNKALLGEEAPIRAVIAGELKPAFDYKTELAAAKPAHQQMLQGLGVIETVVVDPADRLHSMDVRVGGVRMIHFSDAEREIRPLHLGPGYAVGIVADLHAPAIDITSGRIETALADNGESLLPD</sequence>
<evidence type="ECO:0000313" key="1">
    <source>
        <dbReference type="EMBL" id="GAG07677.1"/>
    </source>
</evidence>
<protein>
    <submittedName>
        <fullName evidence="1">Uncharacterized protein</fullName>
    </submittedName>
</protein>
<feature type="non-terminal residue" evidence="1">
    <location>
        <position position="1"/>
    </location>
</feature>
<reference evidence="1" key="1">
    <citation type="journal article" date="2014" name="Front. Microbiol.">
        <title>High frequency of phylogenetically diverse reductive dehalogenase-homologous genes in deep subseafloor sedimentary metagenomes.</title>
        <authorList>
            <person name="Kawai M."/>
            <person name="Futagami T."/>
            <person name="Toyoda A."/>
            <person name="Takaki Y."/>
            <person name="Nishi S."/>
            <person name="Hori S."/>
            <person name="Arai W."/>
            <person name="Tsubouchi T."/>
            <person name="Morono Y."/>
            <person name="Uchiyama I."/>
            <person name="Ito T."/>
            <person name="Fujiyama A."/>
            <person name="Inagaki F."/>
            <person name="Takami H."/>
        </authorList>
    </citation>
    <scope>NUCLEOTIDE SEQUENCE</scope>
    <source>
        <strain evidence="1">Expedition CK06-06</strain>
    </source>
</reference>
<proteinExistence type="predicted"/>
<dbReference type="EMBL" id="BARS01023105">
    <property type="protein sequence ID" value="GAG07677.1"/>
    <property type="molecule type" value="Genomic_DNA"/>
</dbReference>
<organism evidence="1">
    <name type="scientific">marine sediment metagenome</name>
    <dbReference type="NCBI Taxonomy" id="412755"/>
    <lineage>
        <taxon>unclassified sequences</taxon>
        <taxon>metagenomes</taxon>
        <taxon>ecological metagenomes</taxon>
    </lineage>
</organism>
<dbReference type="AlphaFoldDB" id="X0V8I2"/>
<feature type="non-terminal residue" evidence="1">
    <location>
        <position position="270"/>
    </location>
</feature>
<name>X0V8I2_9ZZZZ</name>